<proteinExistence type="predicted"/>
<protein>
    <submittedName>
        <fullName evidence="1">Uncharacterized protein</fullName>
    </submittedName>
</protein>
<reference evidence="1" key="1">
    <citation type="submission" date="2014-11" db="EMBL/GenBank/DDBJ databases">
        <authorList>
            <person name="Amaro Gonzalez C."/>
        </authorList>
    </citation>
    <scope>NUCLEOTIDE SEQUENCE</scope>
</reference>
<sequence length="14" mass="1799">MILSHKCMYFWVIK</sequence>
<evidence type="ECO:0000313" key="1">
    <source>
        <dbReference type="EMBL" id="JAH61541.1"/>
    </source>
</evidence>
<accession>A0A0E9U6S5</accession>
<reference evidence="1" key="2">
    <citation type="journal article" date="2015" name="Fish Shellfish Immunol.">
        <title>Early steps in the European eel (Anguilla anguilla)-Vibrio vulnificus interaction in the gills: Role of the RtxA13 toxin.</title>
        <authorList>
            <person name="Callol A."/>
            <person name="Pajuelo D."/>
            <person name="Ebbesson L."/>
            <person name="Teles M."/>
            <person name="MacKenzie S."/>
            <person name="Amaro C."/>
        </authorList>
    </citation>
    <scope>NUCLEOTIDE SEQUENCE</scope>
</reference>
<organism evidence="1">
    <name type="scientific">Anguilla anguilla</name>
    <name type="common">European freshwater eel</name>
    <name type="synonym">Muraena anguilla</name>
    <dbReference type="NCBI Taxonomy" id="7936"/>
    <lineage>
        <taxon>Eukaryota</taxon>
        <taxon>Metazoa</taxon>
        <taxon>Chordata</taxon>
        <taxon>Craniata</taxon>
        <taxon>Vertebrata</taxon>
        <taxon>Euteleostomi</taxon>
        <taxon>Actinopterygii</taxon>
        <taxon>Neopterygii</taxon>
        <taxon>Teleostei</taxon>
        <taxon>Anguilliformes</taxon>
        <taxon>Anguillidae</taxon>
        <taxon>Anguilla</taxon>
    </lineage>
</organism>
<dbReference type="EMBL" id="GBXM01047036">
    <property type="protein sequence ID" value="JAH61541.1"/>
    <property type="molecule type" value="Transcribed_RNA"/>
</dbReference>
<name>A0A0E9U6S5_ANGAN</name>